<dbReference type="AlphaFoldDB" id="A0A5Q2N706"/>
<organism evidence="2 3">
    <name type="scientific">Heliorestis convoluta</name>
    <dbReference type="NCBI Taxonomy" id="356322"/>
    <lineage>
        <taxon>Bacteria</taxon>
        <taxon>Bacillati</taxon>
        <taxon>Bacillota</taxon>
        <taxon>Clostridia</taxon>
        <taxon>Eubacteriales</taxon>
        <taxon>Heliobacteriaceae</taxon>
        <taxon>Heliorestis</taxon>
    </lineage>
</organism>
<dbReference type="Pfam" id="PF03466">
    <property type="entry name" value="LysR_substrate"/>
    <property type="match status" value="1"/>
</dbReference>
<dbReference type="RefSeq" id="WP_153725534.1">
    <property type="nucleotide sequence ID" value="NZ_CP045875.1"/>
</dbReference>
<proteinExistence type="predicted"/>
<feature type="domain" description="LysR substrate-binding" evidence="1">
    <location>
        <begin position="1"/>
        <end position="68"/>
    </location>
</feature>
<reference evidence="3" key="1">
    <citation type="submission" date="2019-11" db="EMBL/GenBank/DDBJ databases">
        <title>Genome sequence of Heliorestis convoluta strain HH, an alkaliphilic and minimalistic phototrophic bacterium from a soda lake in Egypt.</title>
        <authorList>
            <person name="Dewey E.D."/>
            <person name="Stokes L.M."/>
            <person name="Burchell B.M."/>
            <person name="Shaffer K.N."/>
            <person name="Huntington A.M."/>
            <person name="Baker J.M."/>
            <person name="Nadendla S."/>
            <person name="Giglio M.G."/>
            <person name="Touchman J.W."/>
            <person name="Blankenship R.E."/>
            <person name="Madigan M.T."/>
            <person name="Sattley W.M."/>
        </authorList>
    </citation>
    <scope>NUCLEOTIDE SEQUENCE [LARGE SCALE GENOMIC DNA]</scope>
    <source>
        <strain evidence="3">HH</strain>
    </source>
</reference>
<evidence type="ECO:0000313" key="3">
    <source>
        <dbReference type="Proteomes" id="UP000366051"/>
    </source>
</evidence>
<name>A0A5Q2N706_9FIRM</name>
<evidence type="ECO:0000313" key="2">
    <source>
        <dbReference type="EMBL" id="QGG48325.1"/>
    </source>
</evidence>
<dbReference type="Gene3D" id="3.40.190.10">
    <property type="entry name" value="Periplasmic binding protein-like II"/>
    <property type="match status" value="2"/>
</dbReference>
<gene>
    <name evidence="2" type="ORF">FTV88_2227</name>
</gene>
<dbReference type="KEGG" id="hcv:FTV88_2227"/>
<dbReference type="SUPFAM" id="SSF53850">
    <property type="entry name" value="Periplasmic binding protein-like II"/>
    <property type="match status" value="1"/>
</dbReference>
<keyword evidence="3" id="KW-1185">Reference proteome</keyword>
<dbReference type="EMBL" id="CP045875">
    <property type="protein sequence ID" value="QGG48325.1"/>
    <property type="molecule type" value="Genomic_DNA"/>
</dbReference>
<evidence type="ECO:0000259" key="1">
    <source>
        <dbReference type="Pfam" id="PF03466"/>
    </source>
</evidence>
<sequence>MQFSSLEAIKQAVSANLGVTVLSSMVVEEDVIEGRLHIIQVPELMIARSINVIYLKDIALSVPAVAFLGLKNISV</sequence>
<protein>
    <submittedName>
        <fullName evidence="2">LysR family transcriptional regulator</fullName>
    </submittedName>
</protein>
<dbReference type="InterPro" id="IPR005119">
    <property type="entry name" value="LysR_subst-bd"/>
</dbReference>
<dbReference type="Proteomes" id="UP000366051">
    <property type="component" value="Chromosome"/>
</dbReference>
<accession>A0A5Q2N706</accession>
<dbReference type="OrthoDB" id="119203at2"/>